<dbReference type="SUPFAM" id="SSF52540">
    <property type="entry name" value="P-loop containing nucleoside triphosphate hydrolases"/>
    <property type="match status" value="1"/>
</dbReference>
<feature type="binding site" evidence="5">
    <location>
        <begin position="26"/>
        <end position="33"/>
    </location>
    <ligand>
        <name>ATP</name>
        <dbReference type="ChEBI" id="CHEBI:30616"/>
    </ligand>
</feature>
<evidence type="ECO:0000256" key="5">
    <source>
        <dbReference type="PROSITE-ProRule" id="PRU00560"/>
    </source>
</evidence>
<accession>A0ABS1G9J7</accession>
<dbReference type="InterPro" id="IPR014016">
    <property type="entry name" value="UvrD-like_ATP-bd"/>
</dbReference>
<keyword evidence="8" id="KW-1185">Reference proteome</keyword>
<dbReference type="Pfam" id="PF00580">
    <property type="entry name" value="UvrD-helicase"/>
    <property type="match status" value="1"/>
</dbReference>
<evidence type="ECO:0000256" key="2">
    <source>
        <dbReference type="ARBA" id="ARBA00022801"/>
    </source>
</evidence>
<protein>
    <submittedName>
        <fullName evidence="7">ATP-dependent helicase</fullName>
    </submittedName>
</protein>
<evidence type="ECO:0000256" key="4">
    <source>
        <dbReference type="ARBA" id="ARBA00022840"/>
    </source>
</evidence>
<dbReference type="RefSeq" id="WP_200165382.1">
    <property type="nucleotide sequence ID" value="NZ_JACTSG010000001.1"/>
</dbReference>
<organism evidence="7 8">
    <name type="scientific">Francisella philomiragia</name>
    <dbReference type="NCBI Taxonomy" id="28110"/>
    <lineage>
        <taxon>Bacteria</taxon>
        <taxon>Pseudomonadati</taxon>
        <taxon>Pseudomonadota</taxon>
        <taxon>Gammaproteobacteria</taxon>
        <taxon>Thiotrichales</taxon>
        <taxon>Francisellaceae</taxon>
        <taxon>Francisella</taxon>
    </lineage>
</organism>
<keyword evidence="2 5" id="KW-0378">Hydrolase</keyword>
<evidence type="ECO:0000313" key="8">
    <source>
        <dbReference type="Proteomes" id="UP000760407"/>
    </source>
</evidence>
<name>A0ABS1G9J7_9GAMM</name>
<comment type="caution">
    <text evidence="7">The sequence shown here is derived from an EMBL/GenBank/DDBJ whole genome shotgun (WGS) entry which is preliminary data.</text>
</comment>
<gene>
    <name evidence="7" type="ORF">IBE52_00325</name>
</gene>
<keyword evidence="1 5" id="KW-0547">Nucleotide-binding</keyword>
<evidence type="ECO:0000259" key="6">
    <source>
        <dbReference type="PROSITE" id="PS51198"/>
    </source>
</evidence>
<evidence type="ECO:0000256" key="3">
    <source>
        <dbReference type="ARBA" id="ARBA00022806"/>
    </source>
</evidence>
<feature type="domain" description="UvrD-like helicase ATP-binding" evidence="6">
    <location>
        <begin position="5"/>
        <end position="342"/>
    </location>
</feature>
<evidence type="ECO:0000313" key="7">
    <source>
        <dbReference type="EMBL" id="MBK2301358.1"/>
    </source>
</evidence>
<dbReference type="Gene3D" id="3.40.50.300">
    <property type="entry name" value="P-loop containing nucleotide triphosphate hydrolases"/>
    <property type="match status" value="2"/>
</dbReference>
<dbReference type="Proteomes" id="UP000760407">
    <property type="component" value="Unassembled WGS sequence"/>
</dbReference>
<keyword evidence="3 5" id="KW-0347">Helicase</keyword>
<evidence type="ECO:0000256" key="1">
    <source>
        <dbReference type="ARBA" id="ARBA00022741"/>
    </source>
</evidence>
<keyword evidence="4 5" id="KW-0067">ATP-binding</keyword>
<dbReference type="InterPro" id="IPR000212">
    <property type="entry name" value="DNA_helicase_UvrD/REP"/>
</dbReference>
<dbReference type="PROSITE" id="PS51198">
    <property type="entry name" value="UVRD_HELICASE_ATP_BIND"/>
    <property type="match status" value="1"/>
</dbReference>
<dbReference type="GO" id="GO:0004386">
    <property type="term" value="F:helicase activity"/>
    <property type="evidence" value="ECO:0007669"/>
    <property type="project" value="UniProtKB-KW"/>
</dbReference>
<dbReference type="PANTHER" id="PTHR11070:SF3">
    <property type="entry name" value="DNA 3'-5' HELICASE"/>
    <property type="match status" value="1"/>
</dbReference>
<proteinExistence type="predicted"/>
<reference evidence="7 8" key="1">
    <citation type="submission" date="2020-08" db="EMBL/GenBank/DDBJ databases">
        <title>Comparative genomics of Francisella species.</title>
        <authorList>
            <person name="Sahl J."/>
            <person name="Sjodin A."/>
            <person name="Wagner D."/>
            <person name="Forsman M."/>
        </authorList>
    </citation>
    <scope>NUCLEOTIDE SEQUENCE [LARGE SCALE GENOMIC DNA]</scope>
    <source>
        <strain evidence="7 8">F1093</strain>
    </source>
</reference>
<sequence>MIEKEKKVQLDINSAIDNFHHLIFNAGAGAGKTYALIESLRHLIQKYGAKLKSHNQNIICITYTNVATDKIKERLGNSELVKVSTIHERLWEWIEPYQKQLVEIHKENVIELLEQSKQDINDETKKDYKEYQAFDEQKQKDFIKLIINKKEEFYKNKDKKIGELKEIFSEEFQNYFKTKGAFVKTVSLIYKIESFEKCKNKINEGIDKKYKSINYLSKYNNDILHKMIISHDTLLDYAFKIIKRHNTLQQILVNKYPYILVDEYQDTNENVVKILKILDDYAQSNGNDFFVAYFGDTAQNIYDDGVGENIDTLHPNLKRIYKIHNRRSTNEVIEAINKIRNDEIKQESIYEDSSCGSVEFYRGNTESIDSFITKYKQEWSIGQGNKLHCLVLTNRLVAKYNGFESFYNSLSSTNYYRRNWKSINTEFLSNDISKLGNIPDLIYRVLKFKSNLENPKTPLTTIINQEIYKRFNLDDVNKLLQLLKSIQGTNLQRYFISMFKIYSQTENESYKKVIENLLNIEQEISCNGFNSYLLTELYRDIEESEEGNAKESIRRLLTIDLLEYKKWFDFINKEENEDIIYHTYHGTKGEEYSNVIIIMENGFGRDISKFSSFFTKYGQELESQEKEEFINTRNLLYVACSRAIKNLRILYLDDVSSFNENIKQIFGEIKEFENEK</sequence>
<dbReference type="PANTHER" id="PTHR11070">
    <property type="entry name" value="UVRD / RECB / PCRA DNA HELICASE FAMILY MEMBER"/>
    <property type="match status" value="1"/>
</dbReference>
<dbReference type="EMBL" id="JACTSG010000001">
    <property type="protein sequence ID" value="MBK2301358.1"/>
    <property type="molecule type" value="Genomic_DNA"/>
</dbReference>
<dbReference type="InterPro" id="IPR027417">
    <property type="entry name" value="P-loop_NTPase"/>
</dbReference>